<name>A0A8J6F3K5_ELECQ</name>
<evidence type="ECO:0000313" key="2">
    <source>
        <dbReference type="EMBL" id="KAG9479519.1"/>
    </source>
</evidence>
<proteinExistence type="predicted"/>
<keyword evidence="3" id="KW-1185">Reference proteome</keyword>
<feature type="region of interest" description="Disordered" evidence="1">
    <location>
        <begin position="31"/>
        <end position="51"/>
    </location>
</feature>
<gene>
    <name evidence="2" type="ORF">GDO78_011512</name>
</gene>
<reference evidence="2" key="1">
    <citation type="thesis" date="2020" institute="ProQuest LLC" country="789 East Eisenhower Parkway, Ann Arbor, MI, USA">
        <title>Comparative Genomics and Chromosome Evolution.</title>
        <authorList>
            <person name="Mudd A.B."/>
        </authorList>
    </citation>
    <scope>NUCLEOTIDE SEQUENCE</scope>
    <source>
        <strain evidence="2">HN-11 Male</strain>
        <tissue evidence="2">Kidney and liver</tissue>
    </source>
</reference>
<dbReference type="Proteomes" id="UP000770717">
    <property type="component" value="Unassembled WGS sequence"/>
</dbReference>
<evidence type="ECO:0000313" key="3">
    <source>
        <dbReference type="Proteomes" id="UP000770717"/>
    </source>
</evidence>
<sequence>MSFWKFHKIRVYTANIRMDISTDIISKAAVREMATPPPPHPPESNGTRPPPCRAYTSSCVVFTIKNRKFRVQAVHIIIY</sequence>
<dbReference type="AlphaFoldDB" id="A0A8J6F3K5"/>
<accession>A0A8J6F3K5</accession>
<evidence type="ECO:0000256" key="1">
    <source>
        <dbReference type="SAM" id="MobiDB-lite"/>
    </source>
</evidence>
<feature type="compositionally biased region" description="Pro residues" evidence="1">
    <location>
        <begin position="35"/>
        <end position="51"/>
    </location>
</feature>
<comment type="caution">
    <text evidence="2">The sequence shown here is derived from an EMBL/GenBank/DDBJ whole genome shotgun (WGS) entry which is preliminary data.</text>
</comment>
<protein>
    <submittedName>
        <fullName evidence="2">Uncharacterized protein</fullName>
    </submittedName>
</protein>
<organism evidence="2 3">
    <name type="scientific">Eleutherodactylus coqui</name>
    <name type="common">Puerto Rican coqui</name>
    <dbReference type="NCBI Taxonomy" id="57060"/>
    <lineage>
        <taxon>Eukaryota</taxon>
        <taxon>Metazoa</taxon>
        <taxon>Chordata</taxon>
        <taxon>Craniata</taxon>
        <taxon>Vertebrata</taxon>
        <taxon>Euteleostomi</taxon>
        <taxon>Amphibia</taxon>
        <taxon>Batrachia</taxon>
        <taxon>Anura</taxon>
        <taxon>Neobatrachia</taxon>
        <taxon>Hyloidea</taxon>
        <taxon>Eleutherodactylidae</taxon>
        <taxon>Eleutherodactylinae</taxon>
        <taxon>Eleutherodactylus</taxon>
        <taxon>Eleutherodactylus</taxon>
    </lineage>
</organism>
<dbReference type="EMBL" id="WNTK01000007">
    <property type="protein sequence ID" value="KAG9479519.1"/>
    <property type="molecule type" value="Genomic_DNA"/>
</dbReference>